<accession>A0A137ZJ76</accession>
<feature type="signal peptide" evidence="1">
    <location>
        <begin position="1"/>
        <end position="26"/>
    </location>
</feature>
<evidence type="ECO:0008006" key="4">
    <source>
        <dbReference type="Google" id="ProtNLM"/>
    </source>
</evidence>
<feature type="chain" id="PRO_5047395561" description="DUF3828 domain-containing protein" evidence="1">
    <location>
        <begin position="27"/>
        <end position="157"/>
    </location>
</feature>
<keyword evidence="1" id="KW-0732">Signal</keyword>
<evidence type="ECO:0000313" key="2">
    <source>
        <dbReference type="EMBL" id="KXO98235.1"/>
    </source>
</evidence>
<sequence>MISRGSAAVLMSTVSLAALGPAVAHAAPAPGDEATARRIACEQYAVGAATVDYREFGQWRARLTRGTTPELARTLTDASVGMESLYRDLQWVSTAGLAGAEITSLGNDTWRATCFVRIRTTSVKAPAGASTVSVYNVTLDKKRNWQITDIEGDPAAR</sequence>
<evidence type="ECO:0000313" key="3">
    <source>
        <dbReference type="Proteomes" id="UP000070409"/>
    </source>
</evidence>
<evidence type="ECO:0000256" key="1">
    <source>
        <dbReference type="SAM" id="SignalP"/>
    </source>
</evidence>
<dbReference type="Proteomes" id="UP000070409">
    <property type="component" value="Unassembled WGS sequence"/>
</dbReference>
<protein>
    <recommendedName>
        <fullName evidence="4">DUF3828 domain-containing protein</fullName>
    </recommendedName>
</protein>
<keyword evidence="3" id="KW-1185">Reference proteome</keyword>
<reference evidence="2 3" key="1">
    <citation type="submission" date="2016-02" db="EMBL/GenBank/DDBJ databases">
        <authorList>
            <person name="Teng J.L."/>
            <person name="Tang Y."/>
            <person name="Huang Y."/>
            <person name="Guo F."/>
            <person name="Wei W."/>
            <person name="Chen J.H."/>
            <person name="Wong S.Y."/>
            <person name="Lau S.K."/>
            <person name="Woo P.C."/>
        </authorList>
    </citation>
    <scope>NUCLEOTIDE SEQUENCE [LARGE SCALE GENOMIC DNA]</scope>
    <source>
        <strain evidence="2 3">JCM 13375</strain>
    </source>
</reference>
<gene>
    <name evidence="2" type="ORF">AXK61_19605</name>
</gene>
<name>A0A137ZJ76_9ACTN</name>
<proteinExistence type="predicted"/>
<comment type="caution">
    <text evidence="2">The sequence shown here is derived from an EMBL/GenBank/DDBJ whole genome shotgun (WGS) entry which is preliminary data.</text>
</comment>
<dbReference type="EMBL" id="LSRE01000013">
    <property type="protein sequence ID" value="KXO98235.1"/>
    <property type="molecule type" value="Genomic_DNA"/>
</dbReference>
<organism evidence="2 3">
    <name type="scientific">Tsukamurella pseudospumae</name>
    <dbReference type="NCBI Taxonomy" id="239498"/>
    <lineage>
        <taxon>Bacteria</taxon>
        <taxon>Bacillati</taxon>
        <taxon>Actinomycetota</taxon>
        <taxon>Actinomycetes</taxon>
        <taxon>Mycobacteriales</taxon>
        <taxon>Tsukamurellaceae</taxon>
        <taxon>Tsukamurella</taxon>
    </lineage>
</organism>
<dbReference type="RefSeq" id="WP_068745402.1">
    <property type="nucleotide sequence ID" value="NZ_LSRE01000013.1"/>
</dbReference>